<dbReference type="Gene3D" id="3.40.50.11440">
    <property type="match status" value="1"/>
</dbReference>
<dbReference type="RefSeq" id="WP_272445230.1">
    <property type="nucleotide sequence ID" value="NZ_JAMQKC010000003.1"/>
</dbReference>
<accession>A0A9X3WF12</accession>
<dbReference type="AlphaFoldDB" id="A0A9X3WF12"/>
<proteinExistence type="predicted"/>
<evidence type="ECO:0000313" key="1">
    <source>
        <dbReference type="EMBL" id="MDC3416224.1"/>
    </source>
</evidence>
<organism evidence="1 2">
    <name type="scientific">Aquibacillus salsiterrae</name>
    <dbReference type="NCBI Taxonomy" id="2950439"/>
    <lineage>
        <taxon>Bacteria</taxon>
        <taxon>Bacillati</taxon>
        <taxon>Bacillota</taxon>
        <taxon>Bacilli</taxon>
        <taxon>Bacillales</taxon>
        <taxon>Bacillaceae</taxon>
        <taxon>Aquibacillus</taxon>
    </lineage>
</organism>
<dbReference type="EMBL" id="JAMQKC010000003">
    <property type="protein sequence ID" value="MDC3416224.1"/>
    <property type="molecule type" value="Genomic_DNA"/>
</dbReference>
<keyword evidence="2" id="KW-1185">Reference proteome</keyword>
<evidence type="ECO:0000313" key="2">
    <source>
        <dbReference type="Proteomes" id="UP001145069"/>
    </source>
</evidence>
<dbReference type="Proteomes" id="UP001145069">
    <property type="component" value="Unassembled WGS sequence"/>
</dbReference>
<sequence>MEIKVAKIEQTFVSDRVSDIPTTVQREVCKDQIKTLIKPGMKIAITAGSRGISNMALIIKEIGKQVKTLGADAFIVPAMGSHGGATAAGQVDVLHALGVTEEYCEMPICSDMDVVELGKTSEGIPVYQDKLTNTTADGVILVNRIKSHTDFHGSYESGLVKMAAIGHGNHKQAQTIHTYGVHGIRDIMPTVGQFVIEKGNVLFGIGIVENGYDQTAIIEAIPQNEIVKREKELLEKAKAYMPKLPTDKIDILFVDEIGKNYSGTGMDTNIIGRLRILGETDDFKPDIKYIIAADLSDASHGNALGIGLADLTTSRLFDKIDFKTMNENVITSSFLDRAKIPIVLDNDKQAMEAALRGSWGIPKDKIRFMRIKNTLHIEQVIVSESILEEIKNLEGIKVIENLHPLTYNVEDNLE</sequence>
<reference evidence="1" key="1">
    <citation type="submission" date="2022-06" db="EMBL/GenBank/DDBJ databases">
        <title>Aquibacillus sp. a new bacterium isolated from soil saline samples.</title>
        <authorList>
            <person name="Galisteo C."/>
            <person name="De La Haba R."/>
            <person name="Sanchez-Porro C."/>
            <person name="Ventosa A."/>
        </authorList>
    </citation>
    <scope>NUCLEOTIDE SEQUENCE</scope>
    <source>
        <strain evidence="1">3ASR75-54</strain>
    </source>
</reference>
<protein>
    <submittedName>
        <fullName evidence="1">Nickel-dependent lactate racemase</fullName>
    </submittedName>
</protein>
<comment type="caution">
    <text evidence="1">The sequence shown here is derived from an EMBL/GenBank/DDBJ whole genome shotgun (WGS) entry which is preliminary data.</text>
</comment>
<name>A0A9X3WF12_9BACI</name>
<gene>
    <name evidence="1" type="ORF">NC799_04780</name>
</gene>